<protein>
    <recommendedName>
        <fullName evidence="3">histidine kinase</fullName>
        <ecNumber evidence="3">2.7.13.3</ecNumber>
    </recommendedName>
</protein>
<dbReference type="RefSeq" id="WP_230528173.1">
    <property type="nucleotide sequence ID" value="NZ_JAJGAK010000004.1"/>
</dbReference>
<dbReference type="CDD" id="cd00075">
    <property type="entry name" value="HATPase"/>
    <property type="match status" value="1"/>
</dbReference>
<evidence type="ECO:0000256" key="7">
    <source>
        <dbReference type="ARBA" id="ARBA00022777"/>
    </source>
</evidence>
<dbReference type="PROSITE" id="PS50885">
    <property type="entry name" value="HAMP"/>
    <property type="match status" value="1"/>
</dbReference>
<evidence type="ECO:0000256" key="2">
    <source>
        <dbReference type="ARBA" id="ARBA00004141"/>
    </source>
</evidence>
<keyword evidence="15" id="KW-1185">Reference proteome</keyword>
<name>A0ABS8JL88_9GAMM</name>
<dbReference type="InterPro" id="IPR005467">
    <property type="entry name" value="His_kinase_dom"/>
</dbReference>
<sequence>MRSWRPTSLNGRILRNVAVGVLLAGACHAAAAFALYRVGSDWLVHNGLVGQAEDIAERARFDAAGRVYATLDAHMQWGYDAYFQHLRYRVVDAEGRVLLASDGDLHPLHREGGAFEARRDRFHIARDGESMQAVTVPARIEGRAVWIQAARSDRFLALAEEAILPVVVESTLLAGGFALALFASVVWWSVRRAMRPVREASATALAIGPRNTAARVASQGLPSEIAPLVSSVNDALGRLEAGYRAQQRFLANAAHELKTPLALLRARIDLDGKPGCAATLREVDGMARIVGQLLHLAEAADPATYRRAPIVWHRLALQARASVAPLADAKRIAIDIESVEDAHDLRGDASALLAAVRNLLENAIRHSSHGDRVVLRIDGRQLLVRDRGNGLSVEARARMFERFWRADRNGDGAGLGLAIVHEVVEAHGGQVDARNRDDGPGAEVRIVLPGYSPR</sequence>
<dbReference type="InterPro" id="IPR003661">
    <property type="entry name" value="HisK_dim/P_dom"/>
</dbReference>
<dbReference type="SUPFAM" id="SSF47384">
    <property type="entry name" value="Homodimeric domain of signal transducing histidine kinase"/>
    <property type="match status" value="1"/>
</dbReference>
<evidence type="ECO:0000313" key="14">
    <source>
        <dbReference type="EMBL" id="MCC8364381.1"/>
    </source>
</evidence>
<dbReference type="InterPro" id="IPR050428">
    <property type="entry name" value="TCS_sensor_his_kinase"/>
</dbReference>
<evidence type="ECO:0000256" key="4">
    <source>
        <dbReference type="ARBA" id="ARBA00022553"/>
    </source>
</evidence>
<keyword evidence="9" id="KW-0902">Two-component regulatory system</keyword>
<keyword evidence="7 14" id="KW-0418">Kinase</keyword>
<dbReference type="InterPro" id="IPR004358">
    <property type="entry name" value="Sig_transdc_His_kin-like_C"/>
</dbReference>
<dbReference type="SMART" id="SM00388">
    <property type="entry name" value="HisKA"/>
    <property type="match status" value="1"/>
</dbReference>
<dbReference type="SMART" id="SM00304">
    <property type="entry name" value="HAMP"/>
    <property type="match status" value="1"/>
</dbReference>
<evidence type="ECO:0000256" key="1">
    <source>
        <dbReference type="ARBA" id="ARBA00000085"/>
    </source>
</evidence>
<dbReference type="SMART" id="SM00387">
    <property type="entry name" value="HATPase_c"/>
    <property type="match status" value="1"/>
</dbReference>
<dbReference type="Gene3D" id="3.30.565.10">
    <property type="entry name" value="Histidine kinase-like ATPase, C-terminal domain"/>
    <property type="match status" value="1"/>
</dbReference>
<dbReference type="InterPro" id="IPR036890">
    <property type="entry name" value="HATPase_C_sf"/>
</dbReference>
<evidence type="ECO:0000313" key="15">
    <source>
        <dbReference type="Proteomes" id="UP001165293"/>
    </source>
</evidence>
<dbReference type="InterPro" id="IPR003594">
    <property type="entry name" value="HATPase_dom"/>
</dbReference>
<evidence type="ECO:0000256" key="6">
    <source>
        <dbReference type="ARBA" id="ARBA00022692"/>
    </source>
</evidence>
<dbReference type="InterPro" id="IPR036097">
    <property type="entry name" value="HisK_dim/P_sf"/>
</dbReference>
<evidence type="ECO:0000256" key="5">
    <source>
        <dbReference type="ARBA" id="ARBA00022679"/>
    </source>
</evidence>
<evidence type="ECO:0000256" key="9">
    <source>
        <dbReference type="ARBA" id="ARBA00023012"/>
    </source>
</evidence>
<dbReference type="PANTHER" id="PTHR45436">
    <property type="entry name" value="SENSOR HISTIDINE KINASE YKOH"/>
    <property type="match status" value="1"/>
</dbReference>
<gene>
    <name evidence="14" type="ORF">LK996_15010</name>
</gene>
<dbReference type="SUPFAM" id="SSF55874">
    <property type="entry name" value="ATPase domain of HSP90 chaperone/DNA topoisomerase II/histidine kinase"/>
    <property type="match status" value="1"/>
</dbReference>
<keyword evidence="4" id="KW-0597">Phosphoprotein</keyword>
<evidence type="ECO:0000256" key="11">
    <source>
        <dbReference type="SAM" id="Phobius"/>
    </source>
</evidence>
<dbReference type="PANTHER" id="PTHR45436:SF15">
    <property type="entry name" value="SENSOR HISTIDINE KINASE CUSS"/>
    <property type="match status" value="1"/>
</dbReference>
<dbReference type="EMBL" id="JAJGAK010000004">
    <property type="protein sequence ID" value="MCC8364381.1"/>
    <property type="molecule type" value="Genomic_DNA"/>
</dbReference>
<feature type="domain" description="Histidine kinase" evidence="12">
    <location>
        <begin position="252"/>
        <end position="452"/>
    </location>
</feature>
<dbReference type="Pfam" id="PF02518">
    <property type="entry name" value="HATPase_c"/>
    <property type="match status" value="1"/>
</dbReference>
<keyword evidence="8 11" id="KW-1133">Transmembrane helix</keyword>
<evidence type="ECO:0000256" key="3">
    <source>
        <dbReference type="ARBA" id="ARBA00012438"/>
    </source>
</evidence>
<keyword evidence="6 11" id="KW-0812">Transmembrane</keyword>
<dbReference type="InterPro" id="IPR003660">
    <property type="entry name" value="HAMP_dom"/>
</dbReference>
<feature type="transmembrane region" description="Helical" evidence="11">
    <location>
        <begin position="172"/>
        <end position="190"/>
    </location>
</feature>
<feature type="domain" description="HAMP" evidence="13">
    <location>
        <begin position="191"/>
        <end position="244"/>
    </location>
</feature>
<reference evidence="14" key="1">
    <citation type="submission" date="2021-10" db="EMBL/GenBank/DDBJ databases">
        <authorList>
            <person name="Lyu M."/>
            <person name="Wang X."/>
            <person name="Meng X."/>
            <person name="Xu K."/>
        </authorList>
    </citation>
    <scope>NUCLEOTIDE SEQUENCE</scope>
    <source>
        <strain evidence="14">A6</strain>
    </source>
</reference>
<dbReference type="EC" id="2.7.13.3" evidence="3"/>
<accession>A0ABS8JL88</accession>
<dbReference type="CDD" id="cd00082">
    <property type="entry name" value="HisKA"/>
    <property type="match status" value="1"/>
</dbReference>
<dbReference type="GO" id="GO:0016301">
    <property type="term" value="F:kinase activity"/>
    <property type="evidence" value="ECO:0007669"/>
    <property type="project" value="UniProtKB-KW"/>
</dbReference>
<evidence type="ECO:0000259" key="13">
    <source>
        <dbReference type="PROSITE" id="PS50885"/>
    </source>
</evidence>
<organism evidence="14 15">
    <name type="scientific">Noviluteimonas lactosilytica</name>
    <dbReference type="NCBI Taxonomy" id="2888523"/>
    <lineage>
        <taxon>Bacteria</taxon>
        <taxon>Pseudomonadati</taxon>
        <taxon>Pseudomonadota</taxon>
        <taxon>Gammaproteobacteria</taxon>
        <taxon>Lysobacterales</taxon>
        <taxon>Lysobacteraceae</taxon>
        <taxon>Noviluteimonas</taxon>
    </lineage>
</organism>
<dbReference type="PRINTS" id="PR00344">
    <property type="entry name" value="BCTRLSENSOR"/>
</dbReference>
<keyword evidence="10 11" id="KW-0472">Membrane</keyword>
<dbReference type="PROSITE" id="PS51257">
    <property type="entry name" value="PROKAR_LIPOPROTEIN"/>
    <property type="match status" value="1"/>
</dbReference>
<comment type="caution">
    <text evidence="14">The sequence shown here is derived from an EMBL/GenBank/DDBJ whole genome shotgun (WGS) entry which is preliminary data.</text>
</comment>
<evidence type="ECO:0000256" key="8">
    <source>
        <dbReference type="ARBA" id="ARBA00022989"/>
    </source>
</evidence>
<evidence type="ECO:0000259" key="12">
    <source>
        <dbReference type="PROSITE" id="PS50109"/>
    </source>
</evidence>
<comment type="catalytic activity">
    <reaction evidence="1">
        <text>ATP + protein L-histidine = ADP + protein N-phospho-L-histidine.</text>
        <dbReference type="EC" id="2.7.13.3"/>
    </reaction>
</comment>
<proteinExistence type="predicted"/>
<evidence type="ECO:0000256" key="10">
    <source>
        <dbReference type="ARBA" id="ARBA00023136"/>
    </source>
</evidence>
<dbReference type="PROSITE" id="PS50109">
    <property type="entry name" value="HIS_KIN"/>
    <property type="match status" value="1"/>
</dbReference>
<keyword evidence="5" id="KW-0808">Transferase</keyword>
<comment type="subcellular location">
    <subcellularLocation>
        <location evidence="2">Membrane</location>
        <topology evidence="2">Multi-pass membrane protein</topology>
    </subcellularLocation>
</comment>
<dbReference type="Gene3D" id="1.10.287.130">
    <property type="match status" value="1"/>
</dbReference>
<dbReference type="Proteomes" id="UP001165293">
    <property type="component" value="Unassembled WGS sequence"/>
</dbReference>